<evidence type="ECO:0000313" key="2">
    <source>
        <dbReference type="Proteomes" id="UP001221898"/>
    </source>
</evidence>
<dbReference type="Proteomes" id="UP001221898">
    <property type="component" value="Unassembled WGS sequence"/>
</dbReference>
<name>A0AAD7SYR3_9TELE</name>
<dbReference type="PANTHER" id="PTHR10773:SF19">
    <property type="match status" value="1"/>
</dbReference>
<gene>
    <name evidence="1" type="ORF">AAFF_G00181500</name>
</gene>
<sequence length="131" mass="14689">MHCFMWHEGEGGRGSSEISTGVLKHLCNLSPEVTRVILYFDTCGGQNRNAAFSTMCLRAVKGLPLTVIGHKFLESGHSQMEYDSIHAAVETARKRVPVYSPDGYYTLVRTARKKTNPCQVHELSHGDFRDF</sequence>
<protein>
    <submittedName>
        <fullName evidence="1">Uncharacterized protein</fullName>
    </submittedName>
</protein>
<organism evidence="1 2">
    <name type="scientific">Aldrovandia affinis</name>
    <dbReference type="NCBI Taxonomy" id="143900"/>
    <lineage>
        <taxon>Eukaryota</taxon>
        <taxon>Metazoa</taxon>
        <taxon>Chordata</taxon>
        <taxon>Craniata</taxon>
        <taxon>Vertebrata</taxon>
        <taxon>Euteleostomi</taxon>
        <taxon>Actinopterygii</taxon>
        <taxon>Neopterygii</taxon>
        <taxon>Teleostei</taxon>
        <taxon>Notacanthiformes</taxon>
        <taxon>Halosauridae</taxon>
        <taxon>Aldrovandia</taxon>
    </lineage>
</organism>
<accession>A0AAD7SYR3</accession>
<dbReference type="EMBL" id="JAINUG010000024">
    <property type="protein sequence ID" value="KAJ8411115.1"/>
    <property type="molecule type" value="Genomic_DNA"/>
</dbReference>
<evidence type="ECO:0000313" key="1">
    <source>
        <dbReference type="EMBL" id="KAJ8411115.1"/>
    </source>
</evidence>
<dbReference type="AlphaFoldDB" id="A0AAD7SYR3"/>
<proteinExistence type="predicted"/>
<dbReference type="PANTHER" id="PTHR10773">
    <property type="entry name" value="DNA-DIRECTED RNA POLYMERASES I, II, AND III SUBUNIT RPABC2"/>
    <property type="match status" value="1"/>
</dbReference>
<reference evidence="1" key="1">
    <citation type="journal article" date="2023" name="Science">
        <title>Genome structures resolve the early diversification of teleost fishes.</title>
        <authorList>
            <person name="Parey E."/>
            <person name="Louis A."/>
            <person name="Montfort J."/>
            <person name="Bouchez O."/>
            <person name="Roques C."/>
            <person name="Iampietro C."/>
            <person name="Lluch J."/>
            <person name="Castinel A."/>
            <person name="Donnadieu C."/>
            <person name="Desvignes T."/>
            <person name="Floi Bucao C."/>
            <person name="Jouanno E."/>
            <person name="Wen M."/>
            <person name="Mejri S."/>
            <person name="Dirks R."/>
            <person name="Jansen H."/>
            <person name="Henkel C."/>
            <person name="Chen W.J."/>
            <person name="Zahm M."/>
            <person name="Cabau C."/>
            <person name="Klopp C."/>
            <person name="Thompson A.W."/>
            <person name="Robinson-Rechavi M."/>
            <person name="Braasch I."/>
            <person name="Lecointre G."/>
            <person name="Bobe J."/>
            <person name="Postlethwait J.H."/>
            <person name="Berthelot C."/>
            <person name="Roest Crollius H."/>
            <person name="Guiguen Y."/>
        </authorList>
    </citation>
    <scope>NUCLEOTIDE SEQUENCE</scope>
    <source>
        <strain evidence="1">NC1722</strain>
    </source>
</reference>
<comment type="caution">
    <text evidence="1">The sequence shown here is derived from an EMBL/GenBank/DDBJ whole genome shotgun (WGS) entry which is preliminary data.</text>
</comment>
<keyword evidence="2" id="KW-1185">Reference proteome</keyword>